<accession>A0ABM1V2D7</accession>
<dbReference type="GeneID" id="114075652"/>
<name>A0ABM1V2D7_SOLPN</name>
<dbReference type="PANTHER" id="PTHR11439:SF516">
    <property type="entry name" value="REVERSE TRANSCRIPTASE TY1_COPIA-TYPE DOMAIN-CONTAINING PROTEIN"/>
    <property type="match status" value="1"/>
</dbReference>
<proteinExistence type="predicted"/>
<reference evidence="1" key="1">
    <citation type="journal article" date="2014" name="Nat. Genet.">
        <title>The genome of the stress-tolerant wild tomato species Solanum pennellii.</title>
        <authorList>
            <person name="Bolger A."/>
            <person name="Scossa F."/>
            <person name="Bolger M.E."/>
            <person name="Lanz C."/>
            <person name="Maumus F."/>
            <person name="Tohge T."/>
            <person name="Quesneville H."/>
            <person name="Alseekh S."/>
            <person name="Sorensen I."/>
            <person name="Lichtenstein G."/>
            <person name="Fich E.A."/>
            <person name="Conte M."/>
            <person name="Keller H."/>
            <person name="Schneeberger K."/>
            <person name="Schwacke R."/>
            <person name="Ofner I."/>
            <person name="Vrebalov J."/>
            <person name="Xu Y."/>
            <person name="Osorio S."/>
            <person name="Aflitos S.A."/>
            <person name="Schijlen E."/>
            <person name="Jimenez-Gomez J.M."/>
            <person name="Ryngajllo M."/>
            <person name="Kimura S."/>
            <person name="Kumar R."/>
            <person name="Koenig D."/>
            <person name="Headland L.R."/>
            <person name="Maloof J.N."/>
            <person name="Sinha N."/>
            <person name="van Ham R.C."/>
            <person name="Lankhorst R.K."/>
            <person name="Mao L."/>
            <person name="Vogel A."/>
            <person name="Arsova B."/>
            <person name="Panstruga R."/>
            <person name="Fei Z."/>
            <person name="Rose J.K."/>
            <person name="Zamir D."/>
            <person name="Carrari F."/>
            <person name="Giovannoni J.J."/>
            <person name="Weigel D."/>
            <person name="Usadel B."/>
            <person name="Fernie A.R."/>
        </authorList>
    </citation>
    <scope>NUCLEOTIDE SEQUENCE [LARGE SCALE GENOMIC DNA]</scope>
    <source>
        <strain evidence="1">cv. LA0716</strain>
    </source>
</reference>
<sequence length="219" mass="24430">MVTVRSVLALAAAGFKMTRGFTGQGEIPVCKLIKSLYGLKQDPRQWDVMLTEALIKKYILEIISEAGLSAAEPATTPLDPFVKLTTKKYDEVNNIGHDDKLLKDPSIYRRLIGKLLYLTVTRPDITYAIQTLSQFFQQPKQSHLNAALKVVRYIKGQAGLGILLSSKSSKHQNVYYDSDWATCPQTRRSVTGFLIKFGNSLISWKSKKQGTVSRSSAET</sequence>
<dbReference type="RefSeq" id="XP_027769905.1">
    <property type="nucleotide sequence ID" value="XM_027914104.1"/>
</dbReference>
<evidence type="ECO:0000313" key="1">
    <source>
        <dbReference type="Proteomes" id="UP000694930"/>
    </source>
</evidence>
<gene>
    <name evidence="2" type="primary">LOC114075652</name>
</gene>
<keyword evidence="1" id="KW-1185">Reference proteome</keyword>
<dbReference type="CDD" id="cd09272">
    <property type="entry name" value="RNase_HI_RT_Ty1"/>
    <property type="match status" value="1"/>
</dbReference>
<reference evidence="2" key="2">
    <citation type="submission" date="2025-08" db="UniProtKB">
        <authorList>
            <consortium name="RefSeq"/>
        </authorList>
    </citation>
    <scope>IDENTIFICATION</scope>
</reference>
<organism evidence="1 2">
    <name type="scientific">Solanum pennellii</name>
    <name type="common">Tomato</name>
    <name type="synonym">Lycopersicon pennellii</name>
    <dbReference type="NCBI Taxonomy" id="28526"/>
    <lineage>
        <taxon>Eukaryota</taxon>
        <taxon>Viridiplantae</taxon>
        <taxon>Streptophyta</taxon>
        <taxon>Embryophyta</taxon>
        <taxon>Tracheophyta</taxon>
        <taxon>Spermatophyta</taxon>
        <taxon>Magnoliopsida</taxon>
        <taxon>eudicotyledons</taxon>
        <taxon>Gunneridae</taxon>
        <taxon>Pentapetalae</taxon>
        <taxon>asterids</taxon>
        <taxon>lamiids</taxon>
        <taxon>Solanales</taxon>
        <taxon>Solanaceae</taxon>
        <taxon>Solanoideae</taxon>
        <taxon>Solaneae</taxon>
        <taxon>Solanum</taxon>
        <taxon>Solanum subgen. Lycopersicon</taxon>
    </lineage>
</organism>
<dbReference type="Proteomes" id="UP000694930">
    <property type="component" value="Chromosome 1"/>
</dbReference>
<protein>
    <submittedName>
        <fullName evidence="2">Uncharacterized protein LOC114075652</fullName>
    </submittedName>
</protein>
<dbReference type="PANTHER" id="PTHR11439">
    <property type="entry name" value="GAG-POL-RELATED RETROTRANSPOSON"/>
    <property type="match status" value="1"/>
</dbReference>
<evidence type="ECO:0000313" key="2">
    <source>
        <dbReference type="RefSeq" id="XP_027769905.1"/>
    </source>
</evidence>